<evidence type="ECO:0000256" key="4">
    <source>
        <dbReference type="ARBA" id="ARBA00012460"/>
    </source>
</evidence>
<keyword evidence="13" id="KW-1185">Reference proteome</keyword>
<comment type="pathway">
    <text evidence="2">Glycan biosynthesis; starch biosynthesis.</text>
</comment>
<dbReference type="InterPro" id="IPR005835">
    <property type="entry name" value="NTP_transferase_dom"/>
</dbReference>
<dbReference type="InterPro" id="IPR029044">
    <property type="entry name" value="Nucleotide-diphossugar_trans"/>
</dbReference>
<evidence type="ECO:0000313" key="12">
    <source>
        <dbReference type="EMBL" id="KAF9614930.1"/>
    </source>
</evidence>
<comment type="similarity">
    <text evidence="3">Belongs to the bacterial/plant glucose-1-phosphate adenylyltransferase family.</text>
</comment>
<dbReference type="Pfam" id="PF00483">
    <property type="entry name" value="NTP_transferase"/>
    <property type="match status" value="1"/>
</dbReference>
<dbReference type="EC" id="2.7.7.27" evidence="4"/>
<dbReference type="Pfam" id="PF09419">
    <property type="entry name" value="PGP_phosphatase"/>
    <property type="match status" value="1"/>
</dbReference>
<accession>A0A835I9N7</accession>
<dbReference type="InterPro" id="IPR011831">
    <property type="entry name" value="ADP-Glc_PPase"/>
</dbReference>
<evidence type="ECO:0000256" key="9">
    <source>
        <dbReference type="ARBA" id="ARBA00022840"/>
    </source>
</evidence>
<dbReference type="SUPFAM" id="SSF55486">
    <property type="entry name" value="Metalloproteases ('zincins'), catalytic domain"/>
    <property type="match status" value="1"/>
</dbReference>
<protein>
    <recommendedName>
        <fullName evidence="4">glucose-1-phosphate adenylyltransferase</fullName>
        <ecNumber evidence="4">2.7.7.27</ecNumber>
    </recommendedName>
</protein>
<dbReference type="GO" id="GO:0008878">
    <property type="term" value="F:glucose-1-phosphate adenylyltransferase activity"/>
    <property type="evidence" value="ECO:0007669"/>
    <property type="project" value="UniProtKB-EC"/>
</dbReference>
<dbReference type="InterPro" id="IPR027706">
    <property type="entry name" value="PGP_Pase"/>
</dbReference>
<comment type="caution">
    <text evidence="12">The sequence shown here is derived from an EMBL/GenBank/DDBJ whole genome shotgun (WGS) entry which is preliminary data.</text>
</comment>
<keyword evidence="8" id="KW-0547">Nucleotide-binding</keyword>
<dbReference type="GO" id="GO:0008962">
    <property type="term" value="F:phosphatidylglycerophosphatase activity"/>
    <property type="evidence" value="ECO:0007669"/>
    <property type="project" value="InterPro"/>
</dbReference>
<proteinExistence type="inferred from homology"/>
<dbReference type="PROSITE" id="PS00808">
    <property type="entry name" value="ADP_GLC_PYROPHOSPH_1"/>
    <property type="match status" value="1"/>
</dbReference>
<keyword evidence="5" id="KW-0021">Allosteric enzyme</keyword>
<dbReference type="PROSITE" id="PS00809">
    <property type="entry name" value="ADP_GLC_PYROPHOSPH_2"/>
    <property type="match status" value="1"/>
</dbReference>
<dbReference type="InterPro" id="IPR027268">
    <property type="entry name" value="Peptidase_M4/M1_CTD_sf"/>
</dbReference>
<dbReference type="SUPFAM" id="SSF53448">
    <property type="entry name" value="Nucleotide-diphospho-sugar transferases"/>
    <property type="match status" value="1"/>
</dbReference>
<name>A0A835I9N7_9MAGN</name>
<evidence type="ECO:0000313" key="13">
    <source>
        <dbReference type="Proteomes" id="UP000631114"/>
    </source>
</evidence>
<dbReference type="PANTHER" id="PTHR43523">
    <property type="entry name" value="GLUCOSE-1-PHOSPHATE ADENYLYLTRANSFERASE-RELATED"/>
    <property type="match status" value="1"/>
</dbReference>
<dbReference type="GO" id="GO:0019252">
    <property type="term" value="P:starch biosynthetic process"/>
    <property type="evidence" value="ECO:0007669"/>
    <property type="project" value="UniProtKB-KW"/>
</dbReference>
<organism evidence="12 13">
    <name type="scientific">Coptis chinensis</name>
    <dbReference type="NCBI Taxonomy" id="261450"/>
    <lineage>
        <taxon>Eukaryota</taxon>
        <taxon>Viridiplantae</taxon>
        <taxon>Streptophyta</taxon>
        <taxon>Embryophyta</taxon>
        <taxon>Tracheophyta</taxon>
        <taxon>Spermatophyta</taxon>
        <taxon>Magnoliopsida</taxon>
        <taxon>Ranunculales</taxon>
        <taxon>Ranunculaceae</taxon>
        <taxon>Coptidoideae</taxon>
        <taxon>Coptis</taxon>
    </lineage>
</organism>
<sequence length="500" mass="55868">MTKDNHLAVPHISVKDIRWIDWVELEKRGFKGVVFDKDNTLTLPYSLALWPPLESSLDSCKSVFGDNVAVFSNSAGLSQYDANGSKARTLEQSIGIHVIRHGKSLCCCRVTCCDWFQLSLKEGLTVFRDQEFSSDMGSRPVKRIADVSRLRCSQFPQMYRTVKTTDKPAASSDLIFDILMNLWQSVLGIILGGGAGTRLYPLTKKRAKPAVPLGANYRLIDIPVSNCLNSNISKIYVLTQFNSVSLNRHLSRAYASNMGGYKNEGFVEVLAAQQSPENPNWFQGTADAVRQYLWLFEEHNVMEFLVLAGDHLYRMDYERFIQAHRETDADITVAALPMDEKRATAFGLMKIDEEGRIIEFAEKPKGEQLKAMKVDTTILGLDDERAKEMPYIASMGIYVVSKDVMLSLLRDKFPGANDFGSEVIPGATSIGMRVGCFIKVIFFNDESCNSIVIGLFSYDVCMIYVEPSVHALIKTAKIKESRGLIAEVSRLDAGNCRVTP</sequence>
<dbReference type="Gene3D" id="3.90.550.10">
    <property type="entry name" value="Spore Coat Polysaccharide Biosynthesis Protein SpsA, Chain A"/>
    <property type="match status" value="1"/>
</dbReference>
<dbReference type="AlphaFoldDB" id="A0A835I9N7"/>
<dbReference type="CDD" id="cd02508">
    <property type="entry name" value="ADP_Glucose_PP"/>
    <property type="match status" value="1"/>
</dbReference>
<dbReference type="Proteomes" id="UP000631114">
    <property type="component" value="Unassembled WGS sequence"/>
</dbReference>
<feature type="domain" description="Nucleotidyl transferase" evidence="11">
    <location>
        <begin position="188"/>
        <end position="439"/>
    </location>
</feature>
<evidence type="ECO:0000256" key="2">
    <source>
        <dbReference type="ARBA" id="ARBA00004727"/>
    </source>
</evidence>
<evidence type="ECO:0000256" key="6">
    <source>
        <dbReference type="ARBA" id="ARBA00022679"/>
    </source>
</evidence>
<evidence type="ECO:0000256" key="7">
    <source>
        <dbReference type="ARBA" id="ARBA00022695"/>
    </source>
</evidence>
<dbReference type="PROSITE" id="PS00810">
    <property type="entry name" value="ADP_GLC_PYROPHOSPH_3"/>
    <property type="match status" value="1"/>
</dbReference>
<evidence type="ECO:0000259" key="11">
    <source>
        <dbReference type="Pfam" id="PF00483"/>
    </source>
</evidence>
<evidence type="ECO:0000256" key="1">
    <source>
        <dbReference type="ARBA" id="ARBA00000956"/>
    </source>
</evidence>
<dbReference type="EMBL" id="JADFTS010000003">
    <property type="protein sequence ID" value="KAF9614930.1"/>
    <property type="molecule type" value="Genomic_DNA"/>
</dbReference>
<evidence type="ECO:0000256" key="8">
    <source>
        <dbReference type="ARBA" id="ARBA00022741"/>
    </source>
</evidence>
<keyword evidence="10" id="KW-0750">Starch biosynthesis</keyword>
<reference evidence="12 13" key="1">
    <citation type="submission" date="2020-10" db="EMBL/GenBank/DDBJ databases">
        <title>The Coptis chinensis genome and diversification of protoberbering-type alkaloids.</title>
        <authorList>
            <person name="Wang B."/>
            <person name="Shu S."/>
            <person name="Song C."/>
            <person name="Liu Y."/>
        </authorList>
    </citation>
    <scope>NUCLEOTIDE SEQUENCE [LARGE SCALE GENOMIC DNA]</scope>
    <source>
        <strain evidence="12">HL-2020</strain>
        <tissue evidence="12">Leaf</tissue>
    </source>
</reference>
<dbReference type="GO" id="GO:0005978">
    <property type="term" value="P:glycogen biosynthetic process"/>
    <property type="evidence" value="ECO:0007669"/>
    <property type="project" value="InterPro"/>
</dbReference>
<dbReference type="Gene3D" id="1.10.390.10">
    <property type="entry name" value="Neutral Protease Domain 2"/>
    <property type="match status" value="1"/>
</dbReference>
<dbReference type="InterPro" id="IPR005836">
    <property type="entry name" value="ADP_Glu_pyroP_CS"/>
</dbReference>
<keyword evidence="7" id="KW-0548">Nucleotidyltransferase</keyword>
<keyword evidence="6" id="KW-0808">Transferase</keyword>
<gene>
    <name evidence="12" type="ORF">IFM89_021360</name>
</gene>
<keyword evidence="9" id="KW-0067">ATP-binding</keyword>
<evidence type="ECO:0000256" key="3">
    <source>
        <dbReference type="ARBA" id="ARBA00010443"/>
    </source>
</evidence>
<comment type="catalytic activity">
    <reaction evidence="1">
        <text>alpha-D-glucose 1-phosphate + ATP + H(+) = ADP-alpha-D-glucose + diphosphate</text>
        <dbReference type="Rhea" id="RHEA:12120"/>
        <dbReference type="ChEBI" id="CHEBI:15378"/>
        <dbReference type="ChEBI" id="CHEBI:30616"/>
        <dbReference type="ChEBI" id="CHEBI:33019"/>
        <dbReference type="ChEBI" id="CHEBI:57498"/>
        <dbReference type="ChEBI" id="CHEBI:58601"/>
        <dbReference type="EC" id="2.7.7.27"/>
    </reaction>
</comment>
<dbReference type="FunFam" id="3.90.550.10:FF:000030">
    <property type="entry name" value="Glucose-1-phosphate adenylyltransferase"/>
    <property type="match status" value="1"/>
</dbReference>
<dbReference type="OrthoDB" id="1733332at2759"/>
<dbReference type="PANTHER" id="PTHR43523:SF12">
    <property type="entry name" value="GLUCOSE-1-PHOSPHATE ADENYLYLTRANSFERASE LARGE SUBUNIT 1, CHLOROPLASTIC-RELATED"/>
    <property type="match status" value="1"/>
</dbReference>
<evidence type="ECO:0000256" key="10">
    <source>
        <dbReference type="ARBA" id="ARBA00022922"/>
    </source>
</evidence>
<dbReference type="GO" id="GO:0005524">
    <property type="term" value="F:ATP binding"/>
    <property type="evidence" value="ECO:0007669"/>
    <property type="project" value="UniProtKB-KW"/>
</dbReference>
<evidence type="ECO:0000256" key="5">
    <source>
        <dbReference type="ARBA" id="ARBA00022533"/>
    </source>
</evidence>